<feature type="domain" description="PIPK" evidence="3">
    <location>
        <begin position="154"/>
        <end position="565"/>
    </location>
</feature>
<keyword evidence="1" id="KW-0067">ATP-binding</keyword>
<keyword evidence="1" id="KW-0547">Nucleotide-binding</keyword>
<evidence type="ECO:0000256" key="2">
    <source>
        <dbReference type="SAM" id="MobiDB-lite"/>
    </source>
</evidence>
<reference evidence="4" key="1">
    <citation type="submission" date="2021-02" db="EMBL/GenBank/DDBJ databases">
        <authorList>
            <person name="Dougan E. K."/>
            <person name="Rhodes N."/>
            <person name="Thang M."/>
            <person name="Chan C."/>
        </authorList>
    </citation>
    <scope>NUCLEOTIDE SEQUENCE</scope>
</reference>
<dbReference type="InterPro" id="IPR027484">
    <property type="entry name" value="PInositol-4-P-5-kinase_N"/>
</dbReference>
<dbReference type="InterPro" id="IPR027483">
    <property type="entry name" value="PInositol-4-P-4/5-kinase_C_sf"/>
</dbReference>
<dbReference type="SMART" id="SM00330">
    <property type="entry name" value="PIPKc"/>
    <property type="match status" value="1"/>
</dbReference>
<proteinExistence type="predicted"/>
<dbReference type="PANTHER" id="PTHR23086">
    <property type="entry name" value="PHOSPHATIDYLINOSITOL-4-PHOSPHATE 5-KINASE"/>
    <property type="match status" value="1"/>
</dbReference>
<keyword evidence="1" id="KW-0418">Kinase</keyword>
<dbReference type="GO" id="GO:0046854">
    <property type="term" value="P:phosphatidylinositol phosphate biosynthetic process"/>
    <property type="evidence" value="ECO:0007669"/>
    <property type="project" value="TreeGrafter"/>
</dbReference>
<dbReference type="GO" id="GO:0005886">
    <property type="term" value="C:plasma membrane"/>
    <property type="evidence" value="ECO:0007669"/>
    <property type="project" value="TreeGrafter"/>
</dbReference>
<comment type="caution">
    <text evidence="4">The sequence shown here is derived from an EMBL/GenBank/DDBJ whole genome shotgun (WGS) entry which is preliminary data.</text>
</comment>
<dbReference type="EMBL" id="CAJNNW010027960">
    <property type="protein sequence ID" value="CAE8693983.1"/>
    <property type="molecule type" value="Genomic_DNA"/>
</dbReference>
<dbReference type="GO" id="GO:0005524">
    <property type="term" value="F:ATP binding"/>
    <property type="evidence" value="ECO:0007669"/>
    <property type="project" value="UniProtKB-UniRule"/>
</dbReference>
<feature type="region of interest" description="Disordered" evidence="2">
    <location>
        <begin position="346"/>
        <end position="365"/>
    </location>
</feature>
<evidence type="ECO:0000313" key="6">
    <source>
        <dbReference type="Proteomes" id="UP000654075"/>
    </source>
</evidence>
<keyword evidence="1" id="KW-0808">Transferase</keyword>
<dbReference type="Proteomes" id="UP000626109">
    <property type="component" value="Unassembled WGS sequence"/>
</dbReference>
<dbReference type="CDD" id="cd00139">
    <property type="entry name" value="PIPKc"/>
    <property type="match status" value="1"/>
</dbReference>
<evidence type="ECO:0000313" key="5">
    <source>
        <dbReference type="EMBL" id="CAE8693983.1"/>
    </source>
</evidence>
<dbReference type="PROSITE" id="PS51455">
    <property type="entry name" value="PIPK"/>
    <property type="match status" value="1"/>
</dbReference>
<dbReference type="AlphaFoldDB" id="A0A813G5X5"/>
<dbReference type="Gene3D" id="3.30.810.10">
    <property type="entry name" value="2-Layer Sandwich"/>
    <property type="match status" value="1"/>
</dbReference>
<evidence type="ECO:0000259" key="3">
    <source>
        <dbReference type="PROSITE" id="PS51455"/>
    </source>
</evidence>
<name>A0A813G5X5_POLGL</name>
<dbReference type="OrthoDB" id="415842at2759"/>
<dbReference type="Pfam" id="PF01504">
    <property type="entry name" value="PIP5K"/>
    <property type="match status" value="1"/>
</dbReference>
<protein>
    <recommendedName>
        <fullName evidence="3">PIPK domain-containing protein</fullName>
    </recommendedName>
</protein>
<organism evidence="4 6">
    <name type="scientific">Polarella glacialis</name>
    <name type="common">Dinoflagellate</name>
    <dbReference type="NCBI Taxonomy" id="89957"/>
    <lineage>
        <taxon>Eukaryota</taxon>
        <taxon>Sar</taxon>
        <taxon>Alveolata</taxon>
        <taxon>Dinophyceae</taxon>
        <taxon>Suessiales</taxon>
        <taxon>Suessiaceae</taxon>
        <taxon>Polarella</taxon>
    </lineage>
</organism>
<accession>A0A813G5X5</accession>
<keyword evidence="6" id="KW-1185">Reference proteome</keyword>
<evidence type="ECO:0000313" key="4">
    <source>
        <dbReference type="EMBL" id="CAE8622330.1"/>
    </source>
</evidence>
<dbReference type="PANTHER" id="PTHR23086:SF8">
    <property type="entry name" value="PHOSPHATIDYLINOSITOL 5-PHOSPHATE 4-KINASE, ISOFORM A"/>
    <property type="match status" value="1"/>
</dbReference>
<dbReference type="Proteomes" id="UP000654075">
    <property type="component" value="Unassembled WGS sequence"/>
</dbReference>
<evidence type="ECO:0000256" key="1">
    <source>
        <dbReference type="PROSITE-ProRule" id="PRU00781"/>
    </source>
</evidence>
<dbReference type="SUPFAM" id="SSF56104">
    <property type="entry name" value="SAICAR synthase-like"/>
    <property type="match status" value="1"/>
</dbReference>
<dbReference type="InterPro" id="IPR002498">
    <property type="entry name" value="PInositol-4-P-4/5-kinase_core"/>
</dbReference>
<dbReference type="Gene3D" id="3.30.800.10">
    <property type="entry name" value="Phosphatidylinositol Phosphate Kinase II Beta"/>
    <property type="match status" value="1"/>
</dbReference>
<sequence length="573" mass="63881">MGACSGSLVGAAQSVKRLELVEEESESDLPSKLAQDGRLLADFCLFLHGKGRRDELLDLWALELAAGCDWSSSARQDVVPSCVKLVERLEGAWEDYASSPEGLGNFDDKREWVQHDFPCAAIVDRIAAEDKRKRVDEHDELYGLAVAAMVGVHVSIVCSSLIEVWARSASQGCELEAAFNHRFPMLEYMACRQHQVRVFPVPPGGSAFSPQTCLDRHFRIEEFSPTLFAEVRRLCGIENAAFFESVCRTDFDFISFGTNSKSGEVFFFSHDDKYLLKTTTLGEAETLVGMLPRYIERLTAEPRSMLGRYLGLYRLCMEGEPERLFFIMRAVTSHHLPISHSYDLKGSTRHRTAKPGESVGKDNNFDEEMGQSLCLPPDIAEEVADVHQADVELLQDFNIMDFSLLVQIHDKTGSFFKQIEEAHQETKSKTRGVVIEGMDSTQSLASSASGRVTLKREGGGGSWLHQSSGALSLREHMPSATPDILRESSRKACKTWDSSDGSVLREDGTMVYTFGLIDMLVPFTAYPKMQYCGMTLLTCGQGGKSSRVPPDFYCERQIEKVHAYCGLENPYES</sequence>
<gene>
    <name evidence="4" type="ORF">PGLA1383_LOCUS39783</name>
    <name evidence="5" type="ORF">PGLA2088_LOCUS28627</name>
</gene>
<dbReference type="GO" id="GO:0016308">
    <property type="term" value="F:1-phosphatidylinositol-4-phosphate 5-kinase activity"/>
    <property type="evidence" value="ECO:0007669"/>
    <property type="project" value="TreeGrafter"/>
</dbReference>
<dbReference type="InterPro" id="IPR023610">
    <property type="entry name" value="PInositol-4/5-P-5/4-kinase"/>
</dbReference>
<dbReference type="EMBL" id="CAJNNV010027954">
    <property type="protein sequence ID" value="CAE8622330.1"/>
    <property type="molecule type" value="Genomic_DNA"/>
</dbReference>